<organism evidence="1">
    <name type="scientific">bioreactor metagenome</name>
    <dbReference type="NCBI Taxonomy" id="1076179"/>
    <lineage>
        <taxon>unclassified sequences</taxon>
        <taxon>metagenomes</taxon>
        <taxon>ecological metagenomes</taxon>
    </lineage>
</organism>
<evidence type="ECO:0000313" key="1">
    <source>
        <dbReference type="EMBL" id="MPN31946.1"/>
    </source>
</evidence>
<dbReference type="EMBL" id="VSSQ01083701">
    <property type="protein sequence ID" value="MPN31946.1"/>
    <property type="molecule type" value="Genomic_DNA"/>
</dbReference>
<proteinExistence type="predicted"/>
<name>A0A645H0E8_9ZZZZ</name>
<accession>A0A645H0E8</accession>
<sequence>MGDGGNRTESGGVLPARRPISINHALELLAANRIEPVIPHLPALGERLMPLLRLIDKELGLTLPLAEIERLLSERKSHKN</sequence>
<comment type="caution">
    <text evidence="1">The sequence shown here is derived from an EMBL/GenBank/DDBJ whole genome shotgun (WGS) entry which is preliminary data.</text>
</comment>
<gene>
    <name evidence="1" type="ORF">SDC9_179421</name>
</gene>
<reference evidence="1" key="1">
    <citation type="submission" date="2019-08" db="EMBL/GenBank/DDBJ databases">
        <authorList>
            <person name="Kucharzyk K."/>
            <person name="Murdoch R.W."/>
            <person name="Higgins S."/>
            <person name="Loffler F."/>
        </authorList>
    </citation>
    <scope>NUCLEOTIDE SEQUENCE</scope>
</reference>
<protein>
    <submittedName>
        <fullName evidence="1">Uncharacterized protein</fullName>
    </submittedName>
</protein>
<dbReference type="AlphaFoldDB" id="A0A645H0E8"/>